<name>A0A7S6P1N9_9PHYC</name>
<protein>
    <submittedName>
        <fullName evidence="1">Uncharacterized protein</fullName>
    </submittedName>
</protein>
<proteinExistence type="predicted"/>
<evidence type="ECO:0000313" key="1">
    <source>
        <dbReference type="EMBL" id="QOR60166.1"/>
    </source>
</evidence>
<dbReference type="EMBL" id="MK522034">
    <property type="protein sequence ID" value="QOR60166.1"/>
    <property type="molecule type" value="Genomic_DNA"/>
</dbReference>
<sequence length="85" mass="10420">MVWSQYVYEATHGNEAEHSDNEYEVNIDEPLHINDWEEYHHEHLRYMWGILKQYLDDAVMSHFILKFANYDDFVEFCFYNSEYGS</sequence>
<accession>A0A7S6P1N9</accession>
<organism evidence="1">
    <name type="scientific">Bathycoccus sp. RCC716 virus 1</name>
    <dbReference type="NCBI Taxonomy" id="2530038"/>
    <lineage>
        <taxon>Viruses</taxon>
        <taxon>Varidnaviria</taxon>
        <taxon>Bamfordvirae</taxon>
        <taxon>Nucleocytoviricota</taxon>
        <taxon>Megaviricetes</taxon>
        <taxon>Algavirales</taxon>
        <taxon>Phycodnaviridae</taxon>
        <taxon>Prasinovirus</taxon>
    </lineage>
</organism>
<reference evidence="1" key="1">
    <citation type="submission" date="2019-02" db="EMBL/GenBank/DDBJ databases">
        <authorList>
            <person name="Bachy C."/>
            <person name="Yung C.-M."/>
            <person name="Roux S."/>
            <person name="Sullivan M.B."/>
            <person name="Worden A.Z."/>
        </authorList>
    </citation>
    <scope>NUCLEOTIDE SEQUENCE</scope>
    <source>
        <strain evidence="1">BII-V1</strain>
    </source>
</reference>